<evidence type="ECO:0000313" key="3">
    <source>
        <dbReference type="Proteomes" id="UP000499080"/>
    </source>
</evidence>
<protein>
    <submittedName>
        <fullName evidence="2">Uncharacterized protein</fullName>
    </submittedName>
</protein>
<evidence type="ECO:0000256" key="1">
    <source>
        <dbReference type="SAM" id="MobiDB-lite"/>
    </source>
</evidence>
<organism evidence="2 3">
    <name type="scientific">Araneus ventricosus</name>
    <name type="common">Orbweaver spider</name>
    <name type="synonym">Epeira ventricosa</name>
    <dbReference type="NCBI Taxonomy" id="182803"/>
    <lineage>
        <taxon>Eukaryota</taxon>
        <taxon>Metazoa</taxon>
        <taxon>Ecdysozoa</taxon>
        <taxon>Arthropoda</taxon>
        <taxon>Chelicerata</taxon>
        <taxon>Arachnida</taxon>
        <taxon>Araneae</taxon>
        <taxon>Araneomorphae</taxon>
        <taxon>Entelegynae</taxon>
        <taxon>Araneoidea</taxon>
        <taxon>Araneidae</taxon>
        <taxon>Araneus</taxon>
    </lineage>
</organism>
<comment type="caution">
    <text evidence="2">The sequence shown here is derived from an EMBL/GenBank/DDBJ whole genome shotgun (WGS) entry which is preliminary data.</text>
</comment>
<sequence length="125" mass="14216">MKFQKKIVTASVSSSPEVDHHRKSYMVPNKMSPDELKQYFLSLTSLRERKALVESLIERLKDPGKENQPPDYFKVKKFHLLAVENERAMKLQKKILIASDASRPTFSALSTRSLSPIHTSAGESD</sequence>
<evidence type="ECO:0000313" key="2">
    <source>
        <dbReference type="EMBL" id="GBN52927.1"/>
    </source>
</evidence>
<proteinExistence type="predicted"/>
<reference evidence="2 3" key="1">
    <citation type="journal article" date="2019" name="Sci. Rep.">
        <title>Orb-weaving spider Araneus ventricosus genome elucidates the spidroin gene catalogue.</title>
        <authorList>
            <person name="Kono N."/>
            <person name="Nakamura H."/>
            <person name="Ohtoshi R."/>
            <person name="Moran D.A.P."/>
            <person name="Shinohara A."/>
            <person name="Yoshida Y."/>
            <person name="Fujiwara M."/>
            <person name="Mori M."/>
            <person name="Tomita M."/>
            <person name="Arakawa K."/>
        </authorList>
    </citation>
    <scope>NUCLEOTIDE SEQUENCE [LARGE SCALE GENOMIC DNA]</scope>
</reference>
<dbReference type="AlphaFoldDB" id="A0A4Y2PRP7"/>
<gene>
    <name evidence="2" type="ORF">AVEN_131857_1</name>
</gene>
<accession>A0A4Y2PRP7</accession>
<feature type="region of interest" description="Disordered" evidence="1">
    <location>
        <begin position="1"/>
        <end position="21"/>
    </location>
</feature>
<keyword evidence="3" id="KW-1185">Reference proteome</keyword>
<dbReference type="Proteomes" id="UP000499080">
    <property type="component" value="Unassembled WGS sequence"/>
</dbReference>
<name>A0A4Y2PRP7_ARAVE</name>
<dbReference type="EMBL" id="BGPR01011782">
    <property type="protein sequence ID" value="GBN52927.1"/>
    <property type="molecule type" value="Genomic_DNA"/>
</dbReference>